<dbReference type="SUPFAM" id="SSF52833">
    <property type="entry name" value="Thioredoxin-like"/>
    <property type="match status" value="1"/>
</dbReference>
<evidence type="ECO:0000256" key="3">
    <source>
        <dbReference type="ARBA" id="ARBA00022729"/>
    </source>
</evidence>
<keyword evidence="10" id="KW-1185">Reference proteome</keyword>
<evidence type="ECO:0000256" key="7">
    <source>
        <dbReference type="SAM" id="MobiDB-lite"/>
    </source>
</evidence>
<accession>A0ABU7EDG6</accession>
<reference evidence="9 10" key="1">
    <citation type="submission" date="2021-06" db="EMBL/GenBank/DDBJ databases">
        <authorList>
            <person name="Palmer J.M."/>
        </authorList>
    </citation>
    <scope>NUCLEOTIDE SEQUENCE [LARGE SCALE GENOMIC DNA]</scope>
    <source>
        <strain evidence="9 10">CL_MEX2019</strain>
        <tissue evidence="9">Muscle</tissue>
    </source>
</reference>
<dbReference type="InterPro" id="IPR039992">
    <property type="entry name" value="Sep15_SelM"/>
</dbReference>
<keyword evidence="4" id="KW-0256">Endoplasmic reticulum</keyword>
<keyword evidence="5" id="KW-0712">Selenocysteine</keyword>
<evidence type="ECO:0000256" key="1">
    <source>
        <dbReference type="ARBA" id="ARBA00004319"/>
    </source>
</evidence>
<dbReference type="Pfam" id="PF08806">
    <property type="entry name" value="Sep15_SelM"/>
    <property type="match status" value="1"/>
</dbReference>
<comment type="subcellular location">
    <subcellularLocation>
        <location evidence="1">Endoplasmic reticulum lumen</location>
    </subcellularLocation>
</comment>
<organism evidence="9 10">
    <name type="scientific">Characodon lateralis</name>
    <dbReference type="NCBI Taxonomy" id="208331"/>
    <lineage>
        <taxon>Eukaryota</taxon>
        <taxon>Metazoa</taxon>
        <taxon>Chordata</taxon>
        <taxon>Craniata</taxon>
        <taxon>Vertebrata</taxon>
        <taxon>Euteleostomi</taxon>
        <taxon>Actinopterygii</taxon>
        <taxon>Neopterygii</taxon>
        <taxon>Teleostei</taxon>
        <taxon>Neoteleostei</taxon>
        <taxon>Acanthomorphata</taxon>
        <taxon>Ovalentaria</taxon>
        <taxon>Atherinomorphae</taxon>
        <taxon>Cyprinodontiformes</taxon>
        <taxon>Goodeidae</taxon>
        <taxon>Characodon</taxon>
    </lineage>
</organism>
<evidence type="ECO:0000259" key="8">
    <source>
        <dbReference type="Pfam" id="PF08806"/>
    </source>
</evidence>
<dbReference type="PANTHER" id="PTHR13077">
    <property type="entry name" value="SELENOPROTEIN F"/>
    <property type="match status" value="1"/>
</dbReference>
<dbReference type="Proteomes" id="UP001352852">
    <property type="component" value="Unassembled WGS sequence"/>
</dbReference>
<feature type="non-terminal residue" evidence="9">
    <location>
        <position position="178"/>
    </location>
</feature>
<name>A0ABU7EDG6_9TELE</name>
<dbReference type="EMBL" id="JAHUTJ010052070">
    <property type="protein sequence ID" value="MED6285056.1"/>
    <property type="molecule type" value="Genomic_DNA"/>
</dbReference>
<comment type="similarity">
    <text evidence="2">Belongs to the selenoprotein M/F family.</text>
</comment>
<evidence type="ECO:0000256" key="2">
    <source>
        <dbReference type="ARBA" id="ARBA00005742"/>
    </source>
</evidence>
<dbReference type="InterPro" id="IPR038219">
    <property type="entry name" value="Sep15/SelM_sf"/>
</dbReference>
<dbReference type="Gene3D" id="3.40.30.50">
    <property type="entry name" value="Sep15/SelM thioredoxin-like domain, active-site redox motif"/>
    <property type="match status" value="1"/>
</dbReference>
<dbReference type="InterPro" id="IPR014912">
    <property type="entry name" value="Sep15_SelM_dom"/>
</dbReference>
<dbReference type="InterPro" id="IPR036249">
    <property type="entry name" value="Thioredoxin-like_sf"/>
</dbReference>
<dbReference type="PANTHER" id="PTHR13077:SF6">
    <property type="entry name" value="SELENOPROTEIN F"/>
    <property type="match status" value="1"/>
</dbReference>
<keyword evidence="3" id="KW-0732">Signal</keyword>
<evidence type="ECO:0000256" key="6">
    <source>
        <dbReference type="ARBA" id="ARBA00040775"/>
    </source>
</evidence>
<protein>
    <recommendedName>
        <fullName evidence="6">Selenoprotein F</fullName>
    </recommendedName>
</protein>
<feature type="domain" description="Selenoprotein F/M" evidence="8">
    <location>
        <begin position="126"/>
        <end position="178"/>
    </location>
</feature>
<sequence>MQASRELRRKASEQAERQKQACSPVPQNLNDLKLSAYGAELSSEACRELGFSSNLLCSSCDLLGEFSLTSLQPMCQQCCQQEAQMETRKLYAGAILESVPSAVSAGFSRCLSMGPPDFCLCFFFSAFVRSEKPKMFKGLQIKYVRGSDPILKLLDDNGNIAEELSITKWNTDSVEEFL</sequence>
<evidence type="ECO:0000256" key="4">
    <source>
        <dbReference type="ARBA" id="ARBA00022824"/>
    </source>
</evidence>
<evidence type="ECO:0000313" key="9">
    <source>
        <dbReference type="EMBL" id="MED6285056.1"/>
    </source>
</evidence>
<comment type="caution">
    <text evidence="9">The sequence shown here is derived from an EMBL/GenBank/DDBJ whole genome shotgun (WGS) entry which is preliminary data.</text>
</comment>
<proteinExistence type="inferred from homology"/>
<evidence type="ECO:0000313" key="10">
    <source>
        <dbReference type="Proteomes" id="UP001352852"/>
    </source>
</evidence>
<evidence type="ECO:0000256" key="5">
    <source>
        <dbReference type="ARBA" id="ARBA00022933"/>
    </source>
</evidence>
<feature type="region of interest" description="Disordered" evidence="7">
    <location>
        <begin position="1"/>
        <end position="20"/>
    </location>
</feature>
<gene>
    <name evidence="9" type="ORF">CHARACLAT_025241</name>
</gene>
<feature type="compositionally biased region" description="Basic and acidic residues" evidence="7">
    <location>
        <begin position="1"/>
        <end position="19"/>
    </location>
</feature>